<gene>
    <name evidence="10" type="ORF">COX36_02310</name>
</gene>
<comment type="caution">
    <text evidence="10">The sequence shown here is derived from an EMBL/GenBank/DDBJ whole genome shotgun (WGS) entry which is preliminary data.</text>
</comment>
<evidence type="ECO:0000259" key="9">
    <source>
        <dbReference type="PROSITE" id="PS51779"/>
    </source>
</evidence>
<evidence type="ECO:0000256" key="3">
    <source>
        <dbReference type="ARBA" id="ARBA00022618"/>
    </source>
</evidence>
<dbReference type="InterPro" id="IPR013685">
    <property type="entry name" value="POTRA_FtsQ_type"/>
</dbReference>
<keyword evidence="7" id="KW-0131">Cell cycle</keyword>
<organism evidence="10 11">
    <name type="scientific">Candidatus Nealsonbacteria bacterium CG23_combo_of_CG06-09_8_20_14_all_38_19</name>
    <dbReference type="NCBI Taxonomy" id="1974721"/>
    <lineage>
        <taxon>Bacteria</taxon>
        <taxon>Candidatus Nealsoniibacteriota</taxon>
    </lineage>
</organism>
<evidence type="ECO:0000313" key="10">
    <source>
        <dbReference type="EMBL" id="PIP23620.1"/>
    </source>
</evidence>
<evidence type="ECO:0000256" key="8">
    <source>
        <dbReference type="SAM" id="Phobius"/>
    </source>
</evidence>
<dbReference type="EMBL" id="PCRP01000036">
    <property type="protein sequence ID" value="PIP23620.1"/>
    <property type="molecule type" value="Genomic_DNA"/>
</dbReference>
<keyword evidence="3" id="KW-0132">Cell division</keyword>
<evidence type="ECO:0000256" key="1">
    <source>
        <dbReference type="ARBA" id="ARBA00004370"/>
    </source>
</evidence>
<keyword evidence="6 8" id="KW-0472">Membrane</keyword>
<dbReference type="InterPro" id="IPR034746">
    <property type="entry name" value="POTRA"/>
</dbReference>
<dbReference type="Proteomes" id="UP000230273">
    <property type="component" value="Unassembled WGS sequence"/>
</dbReference>
<reference evidence="10 11" key="1">
    <citation type="submission" date="2017-09" db="EMBL/GenBank/DDBJ databases">
        <title>Depth-based differentiation of microbial function through sediment-hosted aquifers and enrichment of novel symbionts in the deep terrestrial subsurface.</title>
        <authorList>
            <person name="Probst A.J."/>
            <person name="Ladd B."/>
            <person name="Jarett J.K."/>
            <person name="Geller-Mcgrath D.E."/>
            <person name="Sieber C.M."/>
            <person name="Emerson J.B."/>
            <person name="Anantharaman K."/>
            <person name="Thomas B.C."/>
            <person name="Malmstrom R."/>
            <person name="Stieglmeier M."/>
            <person name="Klingl A."/>
            <person name="Woyke T."/>
            <person name="Ryan C.M."/>
            <person name="Banfield J.F."/>
        </authorList>
    </citation>
    <scope>NUCLEOTIDE SEQUENCE [LARGE SCALE GENOMIC DNA]</scope>
    <source>
        <strain evidence="10">CG23_combo_of_CG06-09_8_20_14_all_38_19</strain>
    </source>
</reference>
<dbReference type="AlphaFoldDB" id="A0A2G9YWM9"/>
<evidence type="ECO:0000256" key="6">
    <source>
        <dbReference type="ARBA" id="ARBA00023136"/>
    </source>
</evidence>
<protein>
    <recommendedName>
        <fullName evidence="9">POTRA domain-containing protein</fullName>
    </recommendedName>
</protein>
<accession>A0A2G9YWM9</accession>
<keyword evidence="5 8" id="KW-1133">Transmembrane helix</keyword>
<feature type="transmembrane region" description="Helical" evidence="8">
    <location>
        <begin position="24"/>
        <end position="48"/>
    </location>
</feature>
<evidence type="ECO:0000313" key="11">
    <source>
        <dbReference type="Proteomes" id="UP000230273"/>
    </source>
</evidence>
<sequence>MRRYKPKRKSYKTKKKKSIFRRRIFWLSFLFLLFLGGISYLILFFHFFQVKEIRISGNQKIAVANIENIINEEIGKKLIFFKTDSIFLVSLEKISKQLLEKYPLLAQVNLKKELPNILIIEAKERTPAGVWCRISSQFASQKPGEQDNKCFSIDETGVAFEETTPTEGLVIKSQVAPNSVTLGQKVIEESLLKSILEIQQKLSSDLKIWITEFDILSNERLNVKTLQGWEIYFNPKGNINWQVVELGLVLEKEIPIEKVPSLEYIDLRFTKVYYKYK</sequence>
<dbReference type="GO" id="GO:0051301">
    <property type="term" value="P:cell division"/>
    <property type="evidence" value="ECO:0007669"/>
    <property type="project" value="UniProtKB-KW"/>
</dbReference>
<dbReference type="PROSITE" id="PS51779">
    <property type="entry name" value="POTRA"/>
    <property type="match status" value="1"/>
</dbReference>
<dbReference type="Gene3D" id="3.10.20.310">
    <property type="entry name" value="membrane protein fhac"/>
    <property type="match status" value="1"/>
</dbReference>
<comment type="subcellular location">
    <subcellularLocation>
        <location evidence="1">Membrane</location>
    </subcellularLocation>
</comment>
<dbReference type="Pfam" id="PF08478">
    <property type="entry name" value="POTRA_1"/>
    <property type="match status" value="1"/>
</dbReference>
<evidence type="ECO:0000256" key="5">
    <source>
        <dbReference type="ARBA" id="ARBA00022989"/>
    </source>
</evidence>
<proteinExistence type="predicted"/>
<dbReference type="GO" id="GO:0016020">
    <property type="term" value="C:membrane"/>
    <property type="evidence" value="ECO:0007669"/>
    <property type="project" value="UniProtKB-SubCell"/>
</dbReference>
<evidence type="ECO:0000256" key="2">
    <source>
        <dbReference type="ARBA" id="ARBA00022475"/>
    </source>
</evidence>
<keyword evidence="2" id="KW-1003">Cell membrane</keyword>
<feature type="domain" description="POTRA" evidence="9">
    <location>
        <begin position="48"/>
        <end position="125"/>
    </location>
</feature>
<evidence type="ECO:0000256" key="4">
    <source>
        <dbReference type="ARBA" id="ARBA00022692"/>
    </source>
</evidence>
<evidence type="ECO:0000256" key="7">
    <source>
        <dbReference type="ARBA" id="ARBA00023306"/>
    </source>
</evidence>
<name>A0A2G9YWM9_9BACT</name>
<keyword evidence="4 8" id="KW-0812">Transmembrane</keyword>